<dbReference type="EMBL" id="CBTY010000008">
    <property type="protein sequence ID" value="CDI05677.1"/>
    <property type="molecule type" value="Genomic_DNA"/>
</dbReference>
<dbReference type="AlphaFoldDB" id="V6ASS6"/>
<keyword evidence="3" id="KW-1185">Reference proteome</keyword>
<feature type="coiled-coil region" evidence="1">
    <location>
        <begin position="37"/>
        <end position="117"/>
    </location>
</feature>
<evidence type="ECO:0000256" key="1">
    <source>
        <dbReference type="SAM" id="Coils"/>
    </source>
</evidence>
<accession>V6ASS6</accession>
<dbReference type="Proteomes" id="UP000018159">
    <property type="component" value="Unassembled WGS sequence"/>
</dbReference>
<name>V6ASS6_9ARCH</name>
<evidence type="ECO:0000313" key="2">
    <source>
        <dbReference type="EMBL" id="CDI05677.1"/>
    </source>
</evidence>
<reference evidence="2 3" key="1">
    <citation type="journal article" date="2013" name="PLoS ONE">
        <title>Enrichment and Genome Sequence of the Group I.1a Ammonia-Oxidizing Archaeon ?Ca. Nitrosotenuis uzonensis? Representing a Clade Globally.</title>
        <authorList>
            <person name="Lebedeva E.V."/>
            <person name="Hatzenpichler R."/>
            <person name="Pelletier E."/>
            <person name="Schuster N."/>
            <person name="Hauzmayer S."/>
            <person name="Bulaev A."/>
            <person name="Grigor'eva N.V."/>
            <person name="Galushko A."/>
            <person name="Schmid M."/>
            <person name="Palatinszky M."/>
            <person name="Le Paslier D."/>
            <person name="Daims H."/>
            <person name="Wagner M."/>
        </authorList>
    </citation>
    <scope>NUCLEOTIDE SEQUENCE [LARGE SCALE GENOMIC DNA]</scope>
    <source>
        <strain evidence="2 3">N4</strain>
    </source>
</reference>
<comment type="caution">
    <text evidence="2">The sequence shown here is derived from an EMBL/GenBank/DDBJ whole genome shotgun (WGS) entry which is preliminary data.</text>
</comment>
<keyword evidence="1" id="KW-0175">Coiled coil</keyword>
<proteinExistence type="predicted"/>
<protein>
    <submittedName>
        <fullName evidence="2">Uncharacterized protein</fullName>
    </submittedName>
</protein>
<sequence>MYTSVVYKNCLRDCTYPRLHAAMDAEKTDRRLRPLTRKEAEMLIHRLEEEYEKTKEKLLYQELIVQKTKDELERKSTQIDRLKEQILRNQHSEGDPLEILREELKKAGVKSAKIEDALDDITRLLGSGR</sequence>
<evidence type="ECO:0000313" key="3">
    <source>
        <dbReference type="Proteomes" id="UP000018159"/>
    </source>
</evidence>
<gene>
    <name evidence="2" type="ORF">NITUZ_30369</name>
</gene>
<organism evidence="2 3">
    <name type="scientific">Candidatus Nitrosotenuis uzonensis</name>
    <dbReference type="NCBI Taxonomy" id="1407055"/>
    <lineage>
        <taxon>Archaea</taxon>
        <taxon>Nitrososphaerota</taxon>
        <taxon>Candidatus Nitrosotenuis</taxon>
    </lineage>
</organism>